<protein>
    <submittedName>
        <fullName evidence="2">Metallo-peptidase family M12B Reprolysin-like</fullName>
    </submittedName>
</protein>
<organism evidence="2 3">
    <name type="scientific">Geodermatophilus poikilotrophus</name>
    <dbReference type="NCBI Taxonomy" id="1333667"/>
    <lineage>
        <taxon>Bacteria</taxon>
        <taxon>Bacillati</taxon>
        <taxon>Actinomycetota</taxon>
        <taxon>Actinomycetes</taxon>
        <taxon>Geodermatophilales</taxon>
        <taxon>Geodermatophilaceae</taxon>
        <taxon>Geodermatophilus</taxon>
    </lineage>
</organism>
<dbReference type="SUPFAM" id="SSF55486">
    <property type="entry name" value="Metalloproteases ('zincins'), catalytic domain"/>
    <property type="match status" value="1"/>
</dbReference>
<keyword evidence="1" id="KW-0732">Signal</keyword>
<dbReference type="GO" id="GO:0008237">
    <property type="term" value="F:metallopeptidase activity"/>
    <property type="evidence" value="ECO:0007669"/>
    <property type="project" value="InterPro"/>
</dbReference>
<keyword evidence="3" id="KW-1185">Reference proteome</keyword>
<dbReference type="Gene3D" id="3.40.390.10">
    <property type="entry name" value="Collagenase (Catalytic Domain)"/>
    <property type="match status" value="1"/>
</dbReference>
<dbReference type="Proteomes" id="UP000198507">
    <property type="component" value="Unassembled WGS sequence"/>
</dbReference>
<accession>A0A1I0H487</accession>
<dbReference type="InterPro" id="IPR013207">
    <property type="entry name" value="LGFP"/>
</dbReference>
<dbReference type="EMBL" id="FOIE01000008">
    <property type="protein sequence ID" value="SET78427.1"/>
    <property type="molecule type" value="Genomic_DNA"/>
</dbReference>
<dbReference type="InterPro" id="IPR024079">
    <property type="entry name" value="MetalloPept_cat_dom_sf"/>
</dbReference>
<proteinExistence type="predicted"/>
<feature type="chain" id="PRO_5011715408" evidence="1">
    <location>
        <begin position="32"/>
        <end position="782"/>
    </location>
</feature>
<evidence type="ECO:0000313" key="3">
    <source>
        <dbReference type="Proteomes" id="UP000198507"/>
    </source>
</evidence>
<evidence type="ECO:0000256" key="1">
    <source>
        <dbReference type="SAM" id="SignalP"/>
    </source>
</evidence>
<reference evidence="3" key="1">
    <citation type="submission" date="2016-10" db="EMBL/GenBank/DDBJ databases">
        <authorList>
            <person name="Varghese N."/>
            <person name="Submissions S."/>
        </authorList>
    </citation>
    <scope>NUCLEOTIDE SEQUENCE [LARGE SCALE GENOMIC DNA]</scope>
    <source>
        <strain evidence="3">DSM 44209</strain>
    </source>
</reference>
<sequence length="782" mass="81671">MPSLRPSRLLVLALATAAVLPVVVAPPAATAEEPPAAVERFVGELVQGYADPAPADVADGAHEDDGRLLSWVQSDDGETVRVPTEDVDHVEVGSTVEVTLGGAVVDEAVQEGLGPAQEVLATEVLAAPEEPATASATTPVNHPVTVVMLQPANTSRDGVALAQVVQAVNGPVADFWEQQTRGAVRFGVTATVDWGEPATVGCAEPFELWRQAADRARWTWSDNAHLLVYVPAGATQCAYGLGTIGTWIGDGGLAYVTATGTSVIAHELGHNLGLGHSSALQCDGSVDIGLCRVAPYQDHHDVMGVSWEQLGSLNAVHGAHLGVLAAHPVHWYAGSRTVFELPPVSATSGWQAIELVSEDGTRHLVEYRSASGQDAWLGTTANRAGVDAGVQVRLASEGADTSLLLDATPSPMSGWGSDRAHAVPVGATVSVRDGEFLVTVESISPTMARLLVATRVSAPASEIERAYRAIGGAAGPLGRPVSAEVCGLRDGGCFRHFERGSVYWSPATGARVVSGAVRDRWAATGWESGGLGYPVTDTVCGLRDGGCFQHFRGGSVYWSPATGARALTTALRNRWAELGWENGGLGYPVSDQVCGLPDSGCFVHFQGGSLYSSAATGVHEVVGVLRDRWAATGWERGPLGYPGTHTVCGLLTGGCFQHFQGGSVYSSPATGARWIHTALRASWAANGWEGGPLGYPRTDTLCGLRAGGCLQEFQGGTVYFSPATGAYAVTGAIRGAWGAAGWESGSLGYPAEERRITSWGVSQRFQGGTLVLDHRTGQVRRV</sequence>
<gene>
    <name evidence="2" type="ORF">SAMN04488546_3599</name>
</gene>
<name>A0A1I0H487_9ACTN</name>
<evidence type="ECO:0000313" key="2">
    <source>
        <dbReference type="EMBL" id="SET78427.1"/>
    </source>
</evidence>
<dbReference type="Pfam" id="PF08310">
    <property type="entry name" value="LGFP"/>
    <property type="match status" value="5"/>
</dbReference>
<feature type="signal peptide" evidence="1">
    <location>
        <begin position="1"/>
        <end position="31"/>
    </location>
</feature>
<dbReference type="RefSeq" id="WP_091446478.1">
    <property type="nucleotide sequence ID" value="NZ_FOIE01000008.1"/>
</dbReference>
<dbReference type="AlphaFoldDB" id="A0A1I0H487"/>